<dbReference type="Pfam" id="PF10049">
    <property type="entry name" value="DUF2283"/>
    <property type="match status" value="1"/>
</dbReference>
<dbReference type="Proteomes" id="UP000240916">
    <property type="component" value="Segment"/>
</dbReference>
<dbReference type="InterPro" id="IPR019270">
    <property type="entry name" value="DUF2283"/>
</dbReference>
<evidence type="ECO:0000313" key="2">
    <source>
        <dbReference type="Proteomes" id="UP000240916"/>
    </source>
</evidence>
<protein>
    <recommendedName>
        <fullName evidence="3">DUF2283 domain-containing protein</fullName>
    </recommendedName>
</protein>
<gene>
    <name evidence="1" type="ORF">SEA_SUPERPHIKIMAN_133</name>
</gene>
<sequence>MSYPHHAEDGELGAIYVTLTPNPVAKTVSLDDGAINVDYDADGNAVGVEILL</sequence>
<dbReference type="EMBL" id="MF919534">
    <property type="protein sequence ID" value="ATS92974.1"/>
    <property type="molecule type" value="Genomic_DNA"/>
</dbReference>
<evidence type="ECO:0000313" key="1">
    <source>
        <dbReference type="EMBL" id="ATS92974.1"/>
    </source>
</evidence>
<reference evidence="1 2" key="1">
    <citation type="submission" date="2017-09" db="EMBL/GenBank/DDBJ databases">
        <authorList>
            <person name="Pradhan P."/>
            <person name="Aluri L.S."/>
            <person name="Anandarajan D."/>
            <person name="Beiriger J.C."/>
            <person name="Bethamcharla R."/>
            <person name="Betini N."/>
            <person name="Bhatt S.D."/>
            <person name="Chengalvala S."/>
            <person name="Cox N.E."/>
            <person name="Delvadia B.P."/>
            <person name="Desai A.S."/>
            <person name="Devaney A.M."/>
            <person name="Doyle B.K."/>
            <person name="Edgerton A.O."/>
            <person name="Erlich M.C."/>
            <person name="Fitzpatrick K.C."/>
            <person name="Gajjar E.A."/>
            <person name="Ganguly A."/>
            <person name="Gill R.S."/>
            <person name="Goldman M.G."/>
            <person name="Good P.M."/>
            <person name="Gupta N."/>
            <person name="Haddad L.M."/>
            <person name="Han E.J."/>
            <person name="Jain S."/>
            <person name="Jiang A."/>
            <person name="Jurgielewicz A.D."/>
            <person name="Kainth D.K."/>
            <person name="Karam J.M."/>
            <person name="Kodavatiganti M."/>
            <person name="Kriete S.J."/>
            <person name="MacDonald C.E."/>
            <person name="Maret J.P."/>
            <person name="Mathew A.E."/>
            <person name="Nako S."/>
            <person name="Natrajan M."/>
            <person name="Nishu N.M."/>
            <person name="Parikh A."/>
            <person name="Patel N."/>
            <person name="Patel P.D."/>
            <person name="Patel S."/>
            <person name="Patra K."/>
            <person name="Pumpuckdee D."/>
            <person name="Rai K."/>
            <person name="Ramanathan A."/>
            <person name="Sarkar A."/>
            <person name="Schaffer B.L."/>
            <person name="Shah P."/>
            <person name="Tata R.K."/>
            <person name="Tawfik A.H."/>
            <person name="Thuremella B.T."/>
            <person name="Toma J."/>
            <person name="Tran T.L."/>
            <person name="Veera S."/>
            <person name="Vemulapalli V.K."/>
            <person name="Vidas T.V."/>
            <person name="Vieira K.S."/>
            <person name="Vijayakumar G."/>
            <person name="Walor T.A."/>
            <person name="White C.R."/>
            <person name="Wong B.M."/>
            <person name="Zhao Sl."/>
            <person name="McDonald M.T."/>
            <person name="Dalia R."/>
            <person name="Little J.L."/>
            <person name="Gurney S.M.R."/>
            <person name="Bollivar D.W."/>
            <person name="Garlena R.A."/>
            <person name="Russell D.A."/>
            <person name="Pope W.H."/>
            <person name="Jacobs-Sera D."/>
            <person name="Hendrix R.W."/>
            <person name="Hatfull G.F."/>
        </authorList>
    </citation>
    <scope>NUCLEOTIDE SEQUENCE [LARGE SCALE GENOMIC DNA]</scope>
</reference>
<name>A0A2D2W458_9CAUD</name>
<accession>A0A2D2W458</accession>
<evidence type="ECO:0008006" key="3">
    <source>
        <dbReference type="Google" id="ProtNLM"/>
    </source>
</evidence>
<organism evidence="1 2">
    <name type="scientific">Mycobacterium phage Superphikiman</name>
    <dbReference type="NCBI Taxonomy" id="2041551"/>
    <lineage>
        <taxon>Viruses</taxon>
        <taxon>Duplodnaviria</taxon>
        <taxon>Heunggongvirae</taxon>
        <taxon>Uroviricota</taxon>
        <taxon>Caudoviricetes</taxon>
        <taxon>Omegavirus</taxon>
        <taxon>Omegavirus courthouse</taxon>
    </lineage>
</organism>
<proteinExistence type="predicted"/>